<dbReference type="InterPro" id="IPR042099">
    <property type="entry name" value="ANL_N_sf"/>
</dbReference>
<comment type="caution">
    <text evidence="2">The sequence shown here is derived from an EMBL/GenBank/DDBJ whole genome shotgun (WGS) entry which is preliminary data.</text>
</comment>
<proteinExistence type="predicted"/>
<dbReference type="InterPro" id="IPR045851">
    <property type="entry name" value="AMP-bd_C_sf"/>
</dbReference>
<dbReference type="SUPFAM" id="SSF56801">
    <property type="entry name" value="Acetyl-CoA synthetase-like"/>
    <property type="match status" value="1"/>
</dbReference>
<dbReference type="PROSITE" id="PS00455">
    <property type="entry name" value="AMP_BINDING"/>
    <property type="match status" value="1"/>
</dbReference>
<dbReference type="PANTHER" id="PTHR45527:SF1">
    <property type="entry name" value="FATTY ACID SYNTHASE"/>
    <property type="match status" value="1"/>
</dbReference>
<evidence type="ECO:0000259" key="1">
    <source>
        <dbReference type="Pfam" id="PF00501"/>
    </source>
</evidence>
<accession>A0ABY3FC13</accession>
<reference evidence="2 3" key="1">
    <citation type="submission" date="2019-07" db="EMBL/GenBank/DDBJ databases">
        <title>Diversity of Bacteria from Kongsfjorden, Arctic.</title>
        <authorList>
            <person name="Yu Y."/>
        </authorList>
    </citation>
    <scope>NUCLEOTIDE SEQUENCE [LARGE SCALE GENOMIC DNA]</scope>
    <source>
        <strain evidence="2 3">SM1927</strain>
    </source>
</reference>
<evidence type="ECO:0000313" key="3">
    <source>
        <dbReference type="Proteomes" id="UP000317938"/>
    </source>
</evidence>
<dbReference type="InterPro" id="IPR020845">
    <property type="entry name" value="AMP-binding_CS"/>
</dbReference>
<dbReference type="Gene3D" id="3.30.300.30">
    <property type="match status" value="1"/>
</dbReference>
<dbReference type="EMBL" id="VNFF01000012">
    <property type="protein sequence ID" value="TVU82421.1"/>
    <property type="molecule type" value="Genomic_DNA"/>
</dbReference>
<dbReference type="RefSeq" id="WP_145239479.1">
    <property type="nucleotide sequence ID" value="NZ_VNFF01000012.1"/>
</dbReference>
<keyword evidence="2" id="KW-0436">Ligase</keyword>
<dbReference type="InterPro" id="IPR000873">
    <property type="entry name" value="AMP-dep_synth/lig_dom"/>
</dbReference>
<sequence length="485" mass="53906">MKLSEKLKNSIASHAKLPAIFVDNQYITYKQLASYANNINTSEINEAEQVGILSYRDTHYYSAVLACALDSRTFIPLGVKLPIARLASIIKQGNLKYVLYSKKYLSISQALIKALPDRVFVCLDDIVNKSIVSTKSLQARSLSNIAYVLFTSGSTGSPKGVPISIANLKSYLDTMCESLPLSNTDKVSQVFDPTFDLSMHDIFVTWLQGACLYVVPETAIFAPGKFIKQHGLTVWFSVPSTASIMAKLGMLKNDAYPSLRVSQFCGEPLPRTLALQWQKAAPNSKVINLYGPTEATIACSRYVFDCNDDSDSSYIPLGKALKNMSFDLDAQGELLISGPQVFSGYLNDNIKTQQCLIKTNNITHYRSGDLVNRDAQGVFHYISRVDDQVKIQGYRVELSEVNTLAQNFLSNPLVQAIATPIQQPQSLTLFICNPADKEVEQMLINYLKQQLPSYMVPKKIIWIDSMPLNSNGKIDKSALHTMMEK</sequence>
<dbReference type="PANTHER" id="PTHR45527">
    <property type="entry name" value="NONRIBOSOMAL PEPTIDE SYNTHETASE"/>
    <property type="match status" value="1"/>
</dbReference>
<feature type="domain" description="AMP-dependent synthetase/ligase" evidence="1">
    <location>
        <begin position="10"/>
        <end position="346"/>
    </location>
</feature>
<dbReference type="Pfam" id="PF00501">
    <property type="entry name" value="AMP-binding"/>
    <property type="match status" value="1"/>
</dbReference>
<dbReference type="GO" id="GO:0016874">
    <property type="term" value="F:ligase activity"/>
    <property type="evidence" value="ECO:0007669"/>
    <property type="project" value="UniProtKB-KW"/>
</dbReference>
<evidence type="ECO:0000313" key="2">
    <source>
        <dbReference type="EMBL" id="TVU82421.1"/>
    </source>
</evidence>
<gene>
    <name evidence="2" type="ORF">FQP85_13625</name>
</gene>
<dbReference type="Proteomes" id="UP000317938">
    <property type="component" value="Unassembled WGS sequence"/>
</dbReference>
<name>A0ABY3FC13_9GAMM</name>
<dbReference type="Gene3D" id="3.40.50.12780">
    <property type="entry name" value="N-terminal domain of ligase-like"/>
    <property type="match status" value="1"/>
</dbReference>
<protein>
    <submittedName>
        <fullName evidence="2">D-alanine--poly(Phosphoribitol) ligase</fullName>
    </submittedName>
</protein>
<keyword evidence="3" id="KW-1185">Reference proteome</keyword>
<organism evidence="2 3">
    <name type="scientific">Pseudoalteromonas neustonica</name>
    <dbReference type="NCBI Taxonomy" id="1840331"/>
    <lineage>
        <taxon>Bacteria</taxon>
        <taxon>Pseudomonadati</taxon>
        <taxon>Pseudomonadota</taxon>
        <taxon>Gammaproteobacteria</taxon>
        <taxon>Alteromonadales</taxon>
        <taxon>Pseudoalteromonadaceae</taxon>
        <taxon>Pseudoalteromonas</taxon>
    </lineage>
</organism>